<protein>
    <submittedName>
        <fullName evidence="2">Putative lipoprotein</fullName>
    </submittedName>
</protein>
<sequence length="96" mass="10740">MMGSMMTRTLTLTVLVTASALLSGCFNNAEAICEKRKECFSNSINVNRCADELDDWADDRDKDRRRDRLAQCADCLDRRTCAQIRTECIGACVSVP</sequence>
<feature type="signal peptide" evidence="1">
    <location>
        <begin position="1"/>
        <end position="31"/>
    </location>
</feature>
<dbReference type="EMBL" id="CP012109">
    <property type="protein sequence ID" value="AKQ63375.1"/>
    <property type="molecule type" value="Genomic_DNA"/>
</dbReference>
<evidence type="ECO:0000313" key="3">
    <source>
        <dbReference type="Proteomes" id="UP000009026"/>
    </source>
</evidence>
<dbReference type="eggNOG" id="ENOG5030ASY">
    <property type="taxonomic scope" value="Bacteria"/>
</dbReference>
<dbReference type="KEGG" id="mym:A176_000287"/>
<dbReference type="PATRIC" id="fig|1297742.4.peg.295"/>
<evidence type="ECO:0000256" key="1">
    <source>
        <dbReference type="SAM" id="SignalP"/>
    </source>
</evidence>
<accession>A0A0H4WPX8</accession>
<keyword evidence="3" id="KW-1185">Reference proteome</keyword>
<keyword evidence="1" id="KW-0732">Signal</keyword>
<evidence type="ECO:0000313" key="2">
    <source>
        <dbReference type="EMBL" id="AKQ63375.1"/>
    </source>
</evidence>
<organism evidence="2 3">
    <name type="scientific">Pseudomyxococcus hansupus</name>
    <dbReference type="NCBI Taxonomy" id="1297742"/>
    <lineage>
        <taxon>Bacteria</taxon>
        <taxon>Pseudomonadati</taxon>
        <taxon>Myxococcota</taxon>
        <taxon>Myxococcia</taxon>
        <taxon>Myxococcales</taxon>
        <taxon>Cystobacterineae</taxon>
        <taxon>Myxococcaceae</taxon>
        <taxon>Pseudomyxococcus</taxon>
    </lineage>
</organism>
<name>A0A0H4WPX8_9BACT</name>
<keyword evidence="2" id="KW-0449">Lipoprotein</keyword>
<gene>
    <name evidence="2" type="ORF">A176_000287</name>
</gene>
<dbReference type="Proteomes" id="UP000009026">
    <property type="component" value="Chromosome"/>
</dbReference>
<feature type="chain" id="PRO_5005211894" evidence="1">
    <location>
        <begin position="32"/>
        <end position="96"/>
    </location>
</feature>
<reference evidence="2 3" key="1">
    <citation type="journal article" date="2016" name="PLoS ONE">
        <title>Complete Genome Sequence and Comparative Genomics of a Novel Myxobacterium Myxococcus hansupus.</title>
        <authorList>
            <person name="Sharma G."/>
            <person name="Narwani T."/>
            <person name="Subramanian S."/>
        </authorList>
    </citation>
    <scope>NUCLEOTIDE SEQUENCE [LARGE SCALE GENOMIC DNA]</scope>
    <source>
        <strain evidence="3">mixupus</strain>
    </source>
</reference>
<dbReference type="AlphaFoldDB" id="A0A0H4WPX8"/>
<proteinExistence type="predicted"/>